<dbReference type="RefSeq" id="WP_341410949.1">
    <property type="nucleotide sequence ID" value="NZ_JBBUTH010000007.1"/>
</dbReference>
<dbReference type="Pfam" id="PF03401">
    <property type="entry name" value="TctC"/>
    <property type="match status" value="1"/>
</dbReference>
<comment type="caution">
    <text evidence="3">The sequence shown here is derived from an EMBL/GenBank/DDBJ whole genome shotgun (WGS) entry which is preliminary data.</text>
</comment>
<reference evidence="3 4" key="1">
    <citation type="submission" date="2024-04" db="EMBL/GenBank/DDBJ databases">
        <title>Novel species of the genus Ideonella isolated from streams.</title>
        <authorList>
            <person name="Lu H."/>
        </authorList>
    </citation>
    <scope>NUCLEOTIDE SEQUENCE [LARGE SCALE GENOMIC DNA]</scope>
    <source>
        <strain evidence="3 4">DXS22W</strain>
    </source>
</reference>
<dbReference type="Proteomes" id="UP001365405">
    <property type="component" value="Unassembled WGS sequence"/>
</dbReference>
<dbReference type="PANTHER" id="PTHR42928">
    <property type="entry name" value="TRICARBOXYLATE-BINDING PROTEIN"/>
    <property type="match status" value="1"/>
</dbReference>
<keyword evidence="2" id="KW-0732">Signal</keyword>
<accession>A0ABU9CHP9</accession>
<dbReference type="EMBL" id="JBBUTH010000007">
    <property type="protein sequence ID" value="MEK8051261.1"/>
    <property type="molecule type" value="Genomic_DNA"/>
</dbReference>
<protein>
    <submittedName>
        <fullName evidence="3">Tripartite tricarboxylate transporter substrate-binding protein</fullName>
    </submittedName>
</protein>
<proteinExistence type="inferred from homology"/>
<dbReference type="PROSITE" id="PS51318">
    <property type="entry name" value="TAT"/>
    <property type="match status" value="1"/>
</dbReference>
<name>A0ABU9CHP9_9BURK</name>
<dbReference type="PANTHER" id="PTHR42928:SF5">
    <property type="entry name" value="BLR1237 PROTEIN"/>
    <property type="match status" value="1"/>
</dbReference>
<evidence type="ECO:0000313" key="4">
    <source>
        <dbReference type="Proteomes" id="UP001365405"/>
    </source>
</evidence>
<evidence type="ECO:0000313" key="3">
    <source>
        <dbReference type="EMBL" id="MEK8051261.1"/>
    </source>
</evidence>
<dbReference type="InterPro" id="IPR005064">
    <property type="entry name" value="BUG"/>
</dbReference>
<dbReference type="Gene3D" id="3.40.190.10">
    <property type="entry name" value="Periplasmic binding protein-like II"/>
    <property type="match status" value="1"/>
</dbReference>
<organism evidence="3 4">
    <name type="scientific">Pseudaquabacterium inlustre</name>
    <dbReference type="NCBI Taxonomy" id="2984192"/>
    <lineage>
        <taxon>Bacteria</taxon>
        <taxon>Pseudomonadati</taxon>
        <taxon>Pseudomonadota</taxon>
        <taxon>Betaproteobacteria</taxon>
        <taxon>Burkholderiales</taxon>
        <taxon>Sphaerotilaceae</taxon>
        <taxon>Pseudaquabacterium</taxon>
    </lineage>
</organism>
<dbReference type="SUPFAM" id="SSF53850">
    <property type="entry name" value="Periplasmic binding protein-like II"/>
    <property type="match status" value="1"/>
</dbReference>
<comment type="similarity">
    <text evidence="1">Belongs to the UPF0065 (bug) family.</text>
</comment>
<feature type="chain" id="PRO_5046198685" evidence="2">
    <location>
        <begin position="33"/>
        <end position="328"/>
    </location>
</feature>
<sequence length="328" mass="34246">MPTITRRLTLRASLALVALALPLAGFAPLATAQTGTSRIVVGFPPGGSADVIARLLADTLRETGLGTVMVDNKPGAAGRLAINAVRTAKPDGQTLLLVPSGPMVIFPHVFKKLDYDPVKDFAPVSLLARFNFGVVSGPATGAGTIAELMAKARAKPDTATYGTPGQGTAPHFLGVMLEQAMGVPFLHVPFQGGAPANTALVGGHVGYKIDVVSESAELHRQGKVKVIAVTGPERDPQVPEVPTLKEQGVPLEITAWFALYAPAGTPPEVLGRIEKATQAAVRSPALREKLQKLGYQPVGSTGTELAAAQKADLARWERPIKTTGVQLD</sequence>
<evidence type="ECO:0000256" key="2">
    <source>
        <dbReference type="SAM" id="SignalP"/>
    </source>
</evidence>
<gene>
    <name evidence="3" type="ORF">AACH10_13505</name>
</gene>
<dbReference type="PIRSF" id="PIRSF017082">
    <property type="entry name" value="YflP"/>
    <property type="match status" value="1"/>
</dbReference>
<keyword evidence="4" id="KW-1185">Reference proteome</keyword>
<dbReference type="InterPro" id="IPR006311">
    <property type="entry name" value="TAT_signal"/>
</dbReference>
<dbReference type="Gene3D" id="3.40.190.150">
    <property type="entry name" value="Bordetella uptake gene, domain 1"/>
    <property type="match status" value="1"/>
</dbReference>
<dbReference type="InterPro" id="IPR042100">
    <property type="entry name" value="Bug_dom1"/>
</dbReference>
<feature type="signal peptide" evidence="2">
    <location>
        <begin position="1"/>
        <end position="32"/>
    </location>
</feature>
<evidence type="ECO:0000256" key="1">
    <source>
        <dbReference type="ARBA" id="ARBA00006987"/>
    </source>
</evidence>